<dbReference type="AlphaFoldDB" id="A0A2I0VIJ7"/>
<reference evidence="2 3" key="1">
    <citation type="journal article" date="2016" name="Sci. Rep.">
        <title>The Dendrobium catenatum Lindl. genome sequence provides insights into polysaccharide synthase, floral development and adaptive evolution.</title>
        <authorList>
            <person name="Zhang G.Q."/>
            <person name="Xu Q."/>
            <person name="Bian C."/>
            <person name="Tsai W.C."/>
            <person name="Yeh C.M."/>
            <person name="Liu K.W."/>
            <person name="Yoshida K."/>
            <person name="Zhang L.S."/>
            <person name="Chang S.B."/>
            <person name="Chen F."/>
            <person name="Shi Y."/>
            <person name="Su Y.Y."/>
            <person name="Zhang Y.Q."/>
            <person name="Chen L.J."/>
            <person name="Yin Y."/>
            <person name="Lin M."/>
            <person name="Huang H."/>
            <person name="Deng H."/>
            <person name="Wang Z.W."/>
            <person name="Zhu S.L."/>
            <person name="Zhao X."/>
            <person name="Deng C."/>
            <person name="Niu S.C."/>
            <person name="Huang J."/>
            <person name="Wang M."/>
            <person name="Liu G.H."/>
            <person name="Yang H.J."/>
            <person name="Xiao X.J."/>
            <person name="Hsiao Y.Y."/>
            <person name="Wu W.L."/>
            <person name="Chen Y.Y."/>
            <person name="Mitsuda N."/>
            <person name="Ohme-Takagi M."/>
            <person name="Luo Y.B."/>
            <person name="Van de Peer Y."/>
            <person name="Liu Z.J."/>
        </authorList>
    </citation>
    <scope>NUCLEOTIDE SEQUENCE [LARGE SCALE GENOMIC DNA]</scope>
    <source>
        <tissue evidence="2">The whole plant</tissue>
    </source>
</reference>
<dbReference type="PANTHER" id="PTHR45749">
    <property type="match status" value="1"/>
</dbReference>
<dbReference type="Pfam" id="PF14291">
    <property type="entry name" value="DUF4371"/>
    <property type="match status" value="1"/>
</dbReference>
<reference evidence="2 3" key="2">
    <citation type="journal article" date="2017" name="Nature">
        <title>The Apostasia genome and the evolution of orchids.</title>
        <authorList>
            <person name="Zhang G.Q."/>
            <person name="Liu K.W."/>
            <person name="Li Z."/>
            <person name="Lohaus R."/>
            <person name="Hsiao Y.Y."/>
            <person name="Niu S.C."/>
            <person name="Wang J.Y."/>
            <person name="Lin Y.C."/>
            <person name="Xu Q."/>
            <person name="Chen L.J."/>
            <person name="Yoshida K."/>
            <person name="Fujiwara S."/>
            <person name="Wang Z.W."/>
            <person name="Zhang Y.Q."/>
            <person name="Mitsuda N."/>
            <person name="Wang M."/>
            <person name="Liu G.H."/>
            <person name="Pecoraro L."/>
            <person name="Huang H.X."/>
            <person name="Xiao X.J."/>
            <person name="Lin M."/>
            <person name="Wu X.Y."/>
            <person name="Wu W.L."/>
            <person name="Chen Y.Y."/>
            <person name="Chang S.B."/>
            <person name="Sakamoto S."/>
            <person name="Ohme-Takagi M."/>
            <person name="Yagi M."/>
            <person name="Zeng S.J."/>
            <person name="Shen C.Y."/>
            <person name="Yeh C.M."/>
            <person name="Luo Y.B."/>
            <person name="Tsai W.C."/>
            <person name="Van de Peer Y."/>
            <person name="Liu Z.J."/>
        </authorList>
    </citation>
    <scope>NUCLEOTIDE SEQUENCE [LARGE SCALE GENOMIC DNA]</scope>
    <source>
        <tissue evidence="2">The whole plant</tissue>
    </source>
</reference>
<accession>A0A2I0VIJ7</accession>
<keyword evidence="3" id="KW-1185">Reference proteome</keyword>
<proteinExistence type="predicted"/>
<evidence type="ECO:0000313" key="2">
    <source>
        <dbReference type="EMBL" id="PKU63231.1"/>
    </source>
</evidence>
<dbReference type="EMBL" id="KZ503505">
    <property type="protein sequence ID" value="PKU63231.1"/>
    <property type="molecule type" value="Genomic_DNA"/>
</dbReference>
<dbReference type="InterPro" id="IPR025398">
    <property type="entry name" value="DUF4371"/>
</dbReference>
<evidence type="ECO:0000259" key="1">
    <source>
        <dbReference type="Pfam" id="PF14291"/>
    </source>
</evidence>
<evidence type="ECO:0000313" key="3">
    <source>
        <dbReference type="Proteomes" id="UP000233837"/>
    </source>
</evidence>
<name>A0A2I0VIJ7_9ASPA</name>
<protein>
    <recommendedName>
        <fullName evidence="1">DUF4371 domain-containing protein</fullName>
    </recommendedName>
</protein>
<organism evidence="2 3">
    <name type="scientific">Dendrobium catenatum</name>
    <dbReference type="NCBI Taxonomy" id="906689"/>
    <lineage>
        <taxon>Eukaryota</taxon>
        <taxon>Viridiplantae</taxon>
        <taxon>Streptophyta</taxon>
        <taxon>Embryophyta</taxon>
        <taxon>Tracheophyta</taxon>
        <taxon>Spermatophyta</taxon>
        <taxon>Magnoliopsida</taxon>
        <taxon>Liliopsida</taxon>
        <taxon>Asparagales</taxon>
        <taxon>Orchidaceae</taxon>
        <taxon>Epidendroideae</taxon>
        <taxon>Malaxideae</taxon>
        <taxon>Dendrobiinae</taxon>
        <taxon>Dendrobium</taxon>
    </lineage>
</organism>
<feature type="domain" description="DUF4371" evidence="1">
    <location>
        <begin position="2"/>
        <end position="76"/>
    </location>
</feature>
<sequence>MKDIDDSYFTILVDESSDIFTKEQLAITMRYVDKLGQVIEQFIGISHVSSTNVLALKTSVETVLAKQSLSIHRIHG</sequence>
<gene>
    <name evidence="2" type="ORF">MA16_Dca014697</name>
</gene>
<dbReference type="PANTHER" id="PTHR45749:SF36">
    <property type="entry name" value="ZINC FINGER MYM-TYPE PROTEIN 1-LIKE"/>
    <property type="match status" value="1"/>
</dbReference>
<dbReference type="Proteomes" id="UP000233837">
    <property type="component" value="Unassembled WGS sequence"/>
</dbReference>